<protein>
    <submittedName>
        <fullName evidence="4">Spore germination protein KA</fullName>
    </submittedName>
</protein>
<dbReference type="Pfam" id="PF03323">
    <property type="entry name" value="GerA"/>
    <property type="match status" value="1"/>
</dbReference>
<proteinExistence type="inferred from homology"/>
<dbReference type="RefSeq" id="WP_204403418.1">
    <property type="nucleotide sequence ID" value="NZ_JAFBEE010000018.1"/>
</dbReference>
<evidence type="ECO:0000313" key="4">
    <source>
        <dbReference type="EMBL" id="MBM7615804.1"/>
    </source>
</evidence>
<organism evidence="4 5">
    <name type="scientific">Alkaliphilus hydrothermalis</name>
    <dbReference type="NCBI Taxonomy" id="1482730"/>
    <lineage>
        <taxon>Bacteria</taxon>
        <taxon>Bacillati</taxon>
        <taxon>Bacillota</taxon>
        <taxon>Clostridia</taxon>
        <taxon>Peptostreptococcales</taxon>
        <taxon>Natronincolaceae</taxon>
        <taxon>Alkaliphilus</taxon>
    </lineage>
</organism>
<dbReference type="InterPro" id="IPR050768">
    <property type="entry name" value="UPF0353/GerABKA_families"/>
</dbReference>
<evidence type="ECO:0000256" key="3">
    <source>
        <dbReference type="SAM" id="Phobius"/>
    </source>
</evidence>
<evidence type="ECO:0000256" key="2">
    <source>
        <dbReference type="ARBA" id="ARBA00023136"/>
    </source>
</evidence>
<feature type="transmembrane region" description="Helical" evidence="3">
    <location>
        <begin position="325"/>
        <end position="346"/>
    </location>
</feature>
<sequence>MFGKASKILQYMRLKVLNDQTQKDNTPSMTVETTPIPTSITKLLEKLEEAFSLCSDFVLREVELAGDVPLKIHIAYINGLVNKQIINEEILKPIMLNTTLEYNDRKVRKQDIISLLSKNLITNSSVEEVEDFNQSLHHILCGYTLIYIDGQSRALKIETQEWETRNVIEPNTESVIRGPREGFVESIGTNIVLLRRKIKNSKLKFESFNLGERTNTNVSICYIEGIAPVEVIKTVKRRLSKIKIDAILESGYIEQFIEDAPLSLFATVGNSEKPDKVAAKILEGRVAILCDGTPFVLTVPNLFIESLQSSEDYYTRSFFGSFNRILRLLAFLTTIFLPAIYVATILHHLTVIPFDLLISVSAAREGVPFSPLIEGLFMVIVFEFLRESGVRMPRPVGQTASIVGALVIGEAAVTAGIVSPIMVIVIALTGICSFIIPSLGDVLPMLRIFFLLGAHQLGYLGILIVLFVLMIHLSSIRSFGVPYLSVLAPTDIKDLKDSIIRTPLWMMITRPEAFNFDHKEDNPRMSEQIIKKED</sequence>
<keyword evidence="3" id="KW-0812">Transmembrane</keyword>
<dbReference type="PANTHER" id="PTHR22550">
    <property type="entry name" value="SPORE GERMINATION PROTEIN"/>
    <property type="match status" value="1"/>
</dbReference>
<feature type="transmembrane region" description="Helical" evidence="3">
    <location>
        <begin position="448"/>
        <end position="469"/>
    </location>
</feature>
<dbReference type="InterPro" id="IPR004995">
    <property type="entry name" value="Spore_Ger"/>
</dbReference>
<gene>
    <name evidence="4" type="ORF">JOC73_002378</name>
</gene>
<dbReference type="PANTHER" id="PTHR22550:SF5">
    <property type="entry name" value="LEUCINE ZIPPER PROTEIN 4"/>
    <property type="match status" value="1"/>
</dbReference>
<comment type="similarity">
    <text evidence="1">Belongs to the GerABKA family.</text>
</comment>
<keyword evidence="5" id="KW-1185">Reference proteome</keyword>
<comment type="caution">
    <text evidence="4">The sequence shown here is derived from an EMBL/GenBank/DDBJ whole genome shotgun (WGS) entry which is preliminary data.</text>
</comment>
<feature type="transmembrane region" description="Helical" evidence="3">
    <location>
        <begin position="366"/>
        <end position="385"/>
    </location>
</feature>
<keyword evidence="2 3" id="KW-0472">Membrane</keyword>
<accession>A0ABS2NT97</accession>
<dbReference type="Proteomes" id="UP001314796">
    <property type="component" value="Unassembled WGS sequence"/>
</dbReference>
<evidence type="ECO:0000256" key="1">
    <source>
        <dbReference type="ARBA" id="ARBA00005278"/>
    </source>
</evidence>
<reference evidence="4 5" key="1">
    <citation type="submission" date="2021-01" db="EMBL/GenBank/DDBJ databases">
        <title>Genomic Encyclopedia of Type Strains, Phase IV (KMG-IV): sequencing the most valuable type-strain genomes for metagenomic binning, comparative biology and taxonomic classification.</title>
        <authorList>
            <person name="Goeker M."/>
        </authorList>
    </citation>
    <scope>NUCLEOTIDE SEQUENCE [LARGE SCALE GENOMIC DNA]</scope>
    <source>
        <strain evidence="4 5">DSM 25890</strain>
    </source>
</reference>
<name>A0ABS2NT97_9FIRM</name>
<dbReference type="EMBL" id="JAFBEE010000018">
    <property type="protein sequence ID" value="MBM7615804.1"/>
    <property type="molecule type" value="Genomic_DNA"/>
</dbReference>
<evidence type="ECO:0000313" key="5">
    <source>
        <dbReference type="Proteomes" id="UP001314796"/>
    </source>
</evidence>
<keyword evidence="3" id="KW-1133">Transmembrane helix</keyword>
<feature type="transmembrane region" description="Helical" evidence="3">
    <location>
        <begin position="406"/>
        <end position="436"/>
    </location>
</feature>
<dbReference type="PIRSF" id="PIRSF005690">
    <property type="entry name" value="GerBA"/>
    <property type="match status" value="1"/>
</dbReference>